<evidence type="ECO:0000256" key="1">
    <source>
        <dbReference type="ARBA" id="ARBA00005086"/>
    </source>
</evidence>
<sequence>MKVAVVGAGLMGSGIAQTFAQSGYEVVNIDTFEPALEKAKNNIKKLFDRKVSKGKLTQEQADEICNRITYSENMDKVKGAFLAVEAVPEKIELKKQVFALLDEIADPETILISNTSGLSISEIASATKRPNKVMGAHFFYPAPVMKLLELIRGIATDDETYNKVKEVAGIIGKTTVDAPELPGFMVNRILVPMQNEGAFMVMEGSKPEDVDNAMKLGCNFPMGPLELTDFVGVDIMLGTMRGLYEGFKDSKYRPCPLLENMVKAGHLGKKSGQGFYKYDENGNKID</sequence>
<dbReference type="InterPro" id="IPR036291">
    <property type="entry name" value="NAD(P)-bd_dom_sf"/>
</dbReference>
<organism evidence="8 9">
    <name type="scientific">Dorea longicatena</name>
    <dbReference type="NCBI Taxonomy" id="88431"/>
    <lineage>
        <taxon>Bacteria</taxon>
        <taxon>Bacillati</taxon>
        <taxon>Bacillota</taxon>
        <taxon>Clostridia</taxon>
        <taxon>Lachnospirales</taxon>
        <taxon>Lachnospiraceae</taxon>
        <taxon>Dorea</taxon>
    </lineage>
</organism>
<dbReference type="PIRSF" id="PIRSF000105">
    <property type="entry name" value="HCDH"/>
    <property type="match status" value="1"/>
</dbReference>
<dbReference type="EMBL" id="CABHNM010000018">
    <property type="protein sequence ID" value="VUW95294.1"/>
    <property type="molecule type" value="Genomic_DNA"/>
</dbReference>
<feature type="site" description="Important for catalytic activity" evidence="5">
    <location>
        <position position="137"/>
    </location>
</feature>
<gene>
    <name evidence="8" type="primary">mmgB</name>
    <name evidence="8" type="ORF">DLSSTS7063_00663</name>
</gene>
<comment type="pathway">
    <text evidence="1">Lipid metabolism; butanoate metabolism.</text>
</comment>
<dbReference type="Pfam" id="PF02737">
    <property type="entry name" value="3HCDH_N"/>
    <property type="match status" value="1"/>
</dbReference>
<dbReference type="AlphaFoldDB" id="A0A564SJC4"/>
<comment type="similarity">
    <text evidence="2">Belongs to the 3-hydroxyacyl-CoA dehydrogenase family.</text>
</comment>
<dbReference type="Gene3D" id="1.10.1040.10">
    <property type="entry name" value="N-(1-d-carboxylethyl)-l-norvaline Dehydrogenase, domain 2"/>
    <property type="match status" value="1"/>
</dbReference>
<evidence type="ECO:0000256" key="2">
    <source>
        <dbReference type="ARBA" id="ARBA00009463"/>
    </source>
</evidence>
<dbReference type="Gene3D" id="3.40.50.720">
    <property type="entry name" value="NAD(P)-binding Rossmann-like Domain"/>
    <property type="match status" value="1"/>
</dbReference>
<dbReference type="SUPFAM" id="SSF48179">
    <property type="entry name" value="6-phosphogluconate dehydrogenase C-terminal domain-like"/>
    <property type="match status" value="1"/>
</dbReference>
<evidence type="ECO:0000256" key="3">
    <source>
        <dbReference type="ARBA" id="ARBA00023002"/>
    </source>
</evidence>
<dbReference type="Proteomes" id="UP000398619">
    <property type="component" value="Unassembled WGS sequence"/>
</dbReference>
<reference evidence="8 9" key="1">
    <citation type="submission" date="2019-07" db="EMBL/GenBank/DDBJ databases">
        <authorList>
            <person name="Hibberd C M."/>
            <person name="Gehrig L. J."/>
            <person name="Chang H.-W."/>
            <person name="Venkatesh S."/>
        </authorList>
    </citation>
    <scope>NUCLEOTIDE SEQUENCE [LARGE SCALE GENOMIC DNA]</scope>
    <source>
        <strain evidence="8">Dorea_longicatena_SSTS_Bg7063</strain>
    </source>
</reference>
<dbReference type="PANTHER" id="PTHR48075:SF5">
    <property type="entry name" value="3-HYDROXYBUTYRYL-COA DEHYDROGENASE"/>
    <property type="match status" value="1"/>
</dbReference>
<dbReference type="FunFam" id="3.40.50.720:FF:000009">
    <property type="entry name" value="Fatty oxidation complex, alpha subunit"/>
    <property type="match status" value="1"/>
</dbReference>
<dbReference type="Pfam" id="PF00725">
    <property type="entry name" value="3HCDH"/>
    <property type="match status" value="1"/>
</dbReference>
<dbReference type="InterPro" id="IPR006108">
    <property type="entry name" value="3HC_DH_C"/>
</dbReference>
<dbReference type="RefSeq" id="WP_144099929.1">
    <property type="nucleotide sequence ID" value="NZ_CABHNM010000018.1"/>
</dbReference>
<dbReference type="InterPro" id="IPR022694">
    <property type="entry name" value="3-OHacyl-CoA_DH"/>
</dbReference>
<evidence type="ECO:0000256" key="5">
    <source>
        <dbReference type="PIRSR" id="PIRSR000105-1"/>
    </source>
</evidence>
<protein>
    <recommendedName>
        <fullName evidence="4">3-hydroxybutyryl-CoA dehydrogenase</fullName>
    </recommendedName>
</protein>
<evidence type="ECO:0000313" key="8">
    <source>
        <dbReference type="EMBL" id="VUW95294.1"/>
    </source>
</evidence>
<dbReference type="InterPro" id="IPR008927">
    <property type="entry name" value="6-PGluconate_DH-like_C_sf"/>
</dbReference>
<feature type="domain" description="3-hydroxyacyl-CoA dehydrogenase C-terminal" evidence="6">
    <location>
        <begin position="183"/>
        <end position="278"/>
    </location>
</feature>
<evidence type="ECO:0000256" key="4">
    <source>
        <dbReference type="ARBA" id="ARBA00067747"/>
    </source>
</evidence>
<accession>A0A564SJC4</accession>
<dbReference type="PANTHER" id="PTHR48075">
    <property type="entry name" value="3-HYDROXYACYL-COA DEHYDROGENASE FAMILY PROTEIN"/>
    <property type="match status" value="1"/>
</dbReference>
<dbReference type="InterPro" id="IPR006176">
    <property type="entry name" value="3-OHacyl-CoA_DH_NAD-bd"/>
</dbReference>
<evidence type="ECO:0000259" key="7">
    <source>
        <dbReference type="Pfam" id="PF02737"/>
    </source>
</evidence>
<keyword evidence="3 8" id="KW-0560">Oxidoreductase</keyword>
<name>A0A564SJC4_9FIRM</name>
<dbReference type="GO" id="GO:0070403">
    <property type="term" value="F:NAD+ binding"/>
    <property type="evidence" value="ECO:0007669"/>
    <property type="project" value="InterPro"/>
</dbReference>
<proteinExistence type="inferred from homology"/>
<evidence type="ECO:0000313" key="9">
    <source>
        <dbReference type="Proteomes" id="UP000398619"/>
    </source>
</evidence>
<dbReference type="InterPro" id="IPR013328">
    <property type="entry name" value="6PGD_dom2"/>
</dbReference>
<feature type="domain" description="3-hydroxyacyl-CoA dehydrogenase NAD binding" evidence="7">
    <location>
        <begin position="2"/>
        <end position="178"/>
    </location>
</feature>
<dbReference type="SUPFAM" id="SSF51735">
    <property type="entry name" value="NAD(P)-binding Rossmann-fold domains"/>
    <property type="match status" value="1"/>
</dbReference>
<dbReference type="GO" id="GO:0008691">
    <property type="term" value="F:3-hydroxybutyryl-CoA dehydrogenase activity"/>
    <property type="evidence" value="ECO:0007669"/>
    <property type="project" value="TreeGrafter"/>
</dbReference>
<evidence type="ECO:0000259" key="6">
    <source>
        <dbReference type="Pfam" id="PF00725"/>
    </source>
</evidence>
<dbReference type="GO" id="GO:0006635">
    <property type="term" value="P:fatty acid beta-oxidation"/>
    <property type="evidence" value="ECO:0007669"/>
    <property type="project" value="TreeGrafter"/>
</dbReference>